<dbReference type="OrthoDB" id="9995306at2759"/>
<reference evidence="3" key="1">
    <citation type="submission" date="2022-07" db="EMBL/GenBank/DDBJ databases">
        <title>Phylogenomic reconstructions and comparative analyses of Kickxellomycotina fungi.</title>
        <authorList>
            <person name="Reynolds N.K."/>
            <person name="Stajich J.E."/>
            <person name="Barry K."/>
            <person name="Grigoriev I.V."/>
            <person name="Crous P."/>
            <person name="Smith M.E."/>
        </authorList>
    </citation>
    <scope>NUCLEOTIDE SEQUENCE</scope>
    <source>
        <strain evidence="3">NRRL 1566</strain>
    </source>
</reference>
<keyword evidence="4" id="KW-1185">Reference proteome</keyword>
<dbReference type="GO" id="GO:0002098">
    <property type="term" value="P:tRNA wobble uridine modification"/>
    <property type="evidence" value="ECO:0007669"/>
    <property type="project" value="InterPro"/>
</dbReference>
<dbReference type="EMBL" id="JANBUW010000003">
    <property type="protein sequence ID" value="KAJ2852376.1"/>
    <property type="molecule type" value="Genomic_DNA"/>
</dbReference>
<gene>
    <name evidence="3" type="primary">ELP6</name>
    <name evidence="3" type="ORF">IWW36_000263</name>
</gene>
<dbReference type="Proteomes" id="UP001139887">
    <property type="component" value="Unassembled WGS sequence"/>
</dbReference>
<organism evidence="3 4">
    <name type="scientific">Coemansia brasiliensis</name>
    <dbReference type="NCBI Taxonomy" id="2650707"/>
    <lineage>
        <taxon>Eukaryota</taxon>
        <taxon>Fungi</taxon>
        <taxon>Fungi incertae sedis</taxon>
        <taxon>Zoopagomycota</taxon>
        <taxon>Kickxellomycotina</taxon>
        <taxon>Kickxellomycetes</taxon>
        <taxon>Kickxellales</taxon>
        <taxon>Kickxellaceae</taxon>
        <taxon>Coemansia</taxon>
    </lineage>
</organism>
<evidence type="ECO:0000313" key="4">
    <source>
        <dbReference type="Proteomes" id="UP001139887"/>
    </source>
</evidence>
<accession>A0A9W8IDT0</accession>
<protein>
    <submittedName>
        <fullName evidence="3">Elongator subunit elp6</fullName>
    </submittedName>
</protein>
<evidence type="ECO:0000313" key="3">
    <source>
        <dbReference type="EMBL" id="KAJ2852376.1"/>
    </source>
</evidence>
<dbReference type="InterPro" id="IPR018627">
    <property type="entry name" value="ELP6"/>
</dbReference>
<comment type="pathway">
    <text evidence="1">tRNA modification; 5-methoxycarbonylmethyl-2-thiouridine-tRNA biosynthesis.</text>
</comment>
<dbReference type="Pfam" id="PF09807">
    <property type="entry name" value="ELP6"/>
    <property type="match status" value="2"/>
</dbReference>
<dbReference type="PANTHER" id="PTHR16184">
    <property type="entry name" value="ELONGATOR COMPLEX PROTEIN 6"/>
    <property type="match status" value="1"/>
</dbReference>
<dbReference type="InterPro" id="IPR027417">
    <property type="entry name" value="P-loop_NTPase"/>
</dbReference>
<evidence type="ECO:0000256" key="2">
    <source>
        <dbReference type="ARBA" id="ARBA00008837"/>
    </source>
</evidence>
<name>A0A9W8IDT0_9FUNG</name>
<dbReference type="AlphaFoldDB" id="A0A9W8IDT0"/>
<dbReference type="Gene3D" id="3.40.50.300">
    <property type="entry name" value="P-loop containing nucleotide triphosphate hydrolases"/>
    <property type="match status" value="1"/>
</dbReference>
<comment type="similarity">
    <text evidence="2">Belongs to the ELP6 family.</text>
</comment>
<evidence type="ECO:0000256" key="1">
    <source>
        <dbReference type="ARBA" id="ARBA00005043"/>
    </source>
</evidence>
<comment type="caution">
    <text evidence="3">The sequence shown here is derived from an EMBL/GenBank/DDBJ whole genome shotgun (WGS) entry which is preliminary data.</text>
</comment>
<sequence>MASYKTLSAALNWPTGLPASGSTVLIAGGLEAEGSVLIPHFISSALDSQHPVILISFRQTFNHYMHIMRKMGVNLTRHKFQFVNALLQADFSELPQPTRPHYTLSEWPAFFQWLNEQPPSMVIVDGLCALLDQGHTVSQVIQFMLSCQRIVETKAEAEASFAALAINVFLDEFSEVLVRSMIRRAHFMFSFTGLSSGASSDVAGQLTVVPGHLHFRIQDKQQEFKPSALHYRVSDATVQFFSPGQSSVVL</sequence>
<dbReference type="GO" id="GO:0033588">
    <property type="term" value="C:elongator holoenzyme complex"/>
    <property type="evidence" value="ECO:0007669"/>
    <property type="project" value="InterPro"/>
</dbReference>
<dbReference type="PANTHER" id="PTHR16184:SF6">
    <property type="entry name" value="ELONGATOR COMPLEX PROTEIN 6"/>
    <property type="match status" value="1"/>
</dbReference>
<proteinExistence type="inferred from homology"/>